<organism evidence="1 2">
    <name type="scientific">Trifolium pratense</name>
    <name type="common">Red clover</name>
    <dbReference type="NCBI Taxonomy" id="57577"/>
    <lineage>
        <taxon>Eukaryota</taxon>
        <taxon>Viridiplantae</taxon>
        <taxon>Streptophyta</taxon>
        <taxon>Embryophyta</taxon>
        <taxon>Tracheophyta</taxon>
        <taxon>Spermatophyta</taxon>
        <taxon>Magnoliopsida</taxon>
        <taxon>eudicotyledons</taxon>
        <taxon>Gunneridae</taxon>
        <taxon>Pentapetalae</taxon>
        <taxon>rosids</taxon>
        <taxon>fabids</taxon>
        <taxon>Fabales</taxon>
        <taxon>Fabaceae</taxon>
        <taxon>Papilionoideae</taxon>
        <taxon>50 kb inversion clade</taxon>
        <taxon>NPAAA clade</taxon>
        <taxon>Hologalegina</taxon>
        <taxon>IRL clade</taxon>
        <taxon>Trifolieae</taxon>
        <taxon>Trifolium</taxon>
    </lineage>
</organism>
<name>A0ACB0IF01_TRIPR</name>
<reference evidence="1" key="1">
    <citation type="submission" date="2023-10" db="EMBL/GenBank/DDBJ databases">
        <authorList>
            <person name="Rodriguez Cubillos JULIANA M."/>
            <person name="De Vega J."/>
        </authorList>
    </citation>
    <scope>NUCLEOTIDE SEQUENCE</scope>
</reference>
<evidence type="ECO:0000313" key="2">
    <source>
        <dbReference type="Proteomes" id="UP001177021"/>
    </source>
</evidence>
<sequence>MLKKSLSDCFFFATTPAAPDVEVRLVEGMRVKFIATKTQAPNEFERREDFRVFNSTTRSEKRGFYGQTMSFATANNIIGFYSQWYQSRFEEDILKKQAIPSSRDILQVKDLSSTDVLDKLTDFLGPTIEKMENSQPISFTIPSRGKKYQFYDSARNRYLLENNMATKLSSGGTSVRAANTVFVMMIIYELLRNGKRTTLRAIYYKVAPMFKNQKECDSTIDDIACFLLCRRENLNIVAADKGEVVGNLSYTVEGDRIECLKRSQVIPDSKGLAGIQSKARFILVIEKHSTFFELCEHQFFDKMPCILITARGYPDVTTRRFLNILSVELKIPVFGLFDSDPFGFHIFSVYKCGSENMSYDSANLTTPDMKWLGILPSDIGKYNIPRFCGINMTEYDILSCHRMLREKNIVSDHDSLKCLQRIMVTDNILLSQHPMAT</sequence>
<keyword evidence="2" id="KW-1185">Reference proteome</keyword>
<evidence type="ECO:0000313" key="1">
    <source>
        <dbReference type="EMBL" id="CAJ2630560.1"/>
    </source>
</evidence>
<gene>
    <name evidence="1" type="ORF">MILVUS5_LOCUS2323</name>
</gene>
<accession>A0ACB0IF01</accession>
<dbReference type="EMBL" id="CASHSV030000001">
    <property type="protein sequence ID" value="CAJ2630560.1"/>
    <property type="molecule type" value="Genomic_DNA"/>
</dbReference>
<dbReference type="Proteomes" id="UP001177021">
    <property type="component" value="Unassembled WGS sequence"/>
</dbReference>
<proteinExistence type="predicted"/>
<comment type="caution">
    <text evidence="1">The sequence shown here is derived from an EMBL/GenBank/DDBJ whole genome shotgun (WGS) entry which is preliminary data.</text>
</comment>
<protein>
    <submittedName>
        <fullName evidence="1">Uncharacterized protein</fullName>
    </submittedName>
</protein>